<reference evidence="1" key="2">
    <citation type="journal article" date="2021" name="PeerJ">
        <title>Extensive microbial diversity within the chicken gut microbiome revealed by metagenomics and culture.</title>
        <authorList>
            <person name="Gilroy R."/>
            <person name="Ravi A."/>
            <person name="Getino M."/>
            <person name="Pursley I."/>
            <person name="Horton D.L."/>
            <person name="Alikhan N.F."/>
            <person name="Baker D."/>
            <person name="Gharbi K."/>
            <person name="Hall N."/>
            <person name="Watson M."/>
            <person name="Adriaenssens E.M."/>
            <person name="Foster-Nyarko E."/>
            <person name="Jarju S."/>
            <person name="Secka A."/>
            <person name="Antonio M."/>
            <person name="Oren A."/>
            <person name="Chaudhuri R.R."/>
            <person name="La Ragione R."/>
            <person name="Hildebrand F."/>
            <person name="Pallen M.J."/>
        </authorList>
    </citation>
    <scope>NUCLEOTIDE SEQUENCE</scope>
    <source>
        <strain evidence="1">6276</strain>
    </source>
</reference>
<organism evidence="1 2">
    <name type="scientific">Candidatus Scatousia excrementigallinarum</name>
    <dbReference type="NCBI Taxonomy" id="2840935"/>
    <lineage>
        <taxon>Bacteria</taxon>
        <taxon>Candidatus Scatousia</taxon>
    </lineage>
</organism>
<sequence>MLGNKEHLPDSAAAADIASGAPSKNPDIIAYPVINGSYIRPLNYKGELCCRVLSRGEQEMNVSQTVSSNPLGSTYSIDEDRAGVYEAVITLNIYKKP</sequence>
<protein>
    <submittedName>
        <fullName evidence="1">Uncharacterized protein</fullName>
    </submittedName>
</protein>
<proteinExistence type="predicted"/>
<dbReference type="EMBL" id="DVIU01000129">
    <property type="protein sequence ID" value="HIS36271.1"/>
    <property type="molecule type" value="Genomic_DNA"/>
</dbReference>
<reference evidence="1" key="1">
    <citation type="submission" date="2020-10" db="EMBL/GenBank/DDBJ databases">
        <authorList>
            <person name="Gilroy R."/>
        </authorList>
    </citation>
    <scope>NUCLEOTIDE SEQUENCE</scope>
    <source>
        <strain evidence="1">6276</strain>
    </source>
</reference>
<accession>A0A9D1EYY0</accession>
<dbReference type="Proteomes" id="UP000823928">
    <property type="component" value="Unassembled WGS sequence"/>
</dbReference>
<evidence type="ECO:0000313" key="2">
    <source>
        <dbReference type="Proteomes" id="UP000823928"/>
    </source>
</evidence>
<gene>
    <name evidence="1" type="ORF">IAC10_06530</name>
</gene>
<dbReference type="AlphaFoldDB" id="A0A9D1EYY0"/>
<name>A0A9D1EYY0_9BACT</name>
<evidence type="ECO:0000313" key="1">
    <source>
        <dbReference type="EMBL" id="HIS36271.1"/>
    </source>
</evidence>
<comment type="caution">
    <text evidence="1">The sequence shown here is derived from an EMBL/GenBank/DDBJ whole genome shotgun (WGS) entry which is preliminary data.</text>
</comment>